<dbReference type="Proteomes" id="UP000639772">
    <property type="component" value="Unassembled WGS sequence"/>
</dbReference>
<keyword evidence="3" id="KW-1185">Reference proteome</keyword>
<gene>
    <name evidence="2" type="ORF">HPP92_026022</name>
    <name evidence="1" type="ORF">HPP92_026299</name>
</gene>
<reference evidence="3 4" key="1">
    <citation type="journal article" date="2020" name="Nat. Food">
        <title>A phased Vanilla planifolia genome enables genetic improvement of flavour and production.</title>
        <authorList>
            <person name="Hasing T."/>
            <person name="Tang H."/>
            <person name="Brym M."/>
            <person name="Khazi F."/>
            <person name="Huang T."/>
            <person name="Chambers A.H."/>
        </authorList>
    </citation>
    <scope>NUCLEOTIDE SEQUENCE [LARGE SCALE GENOMIC DNA]</scope>
    <source>
        <tissue evidence="2">Leaf</tissue>
    </source>
</reference>
<evidence type="ECO:0000313" key="1">
    <source>
        <dbReference type="EMBL" id="KAG0451670.1"/>
    </source>
</evidence>
<comment type="caution">
    <text evidence="2">The sequence shown here is derived from an EMBL/GenBank/DDBJ whole genome shotgun (WGS) entry which is preliminary data.</text>
</comment>
<name>A0A835U6T7_VANPL</name>
<evidence type="ECO:0000313" key="3">
    <source>
        <dbReference type="Proteomes" id="UP000636800"/>
    </source>
</evidence>
<protein>
    <submittedName>
        <fullName evidence="2">Uncharacterized protein</fullName>
    </submittedName>
</protein>
<dbReference type="Proteomes" id="UP000636800">
    <property type="component" value="Unassembled WGS sequence"/>
</dbReference>
<dbReference type="EMBL" id="JADCNL010000048">
    <property type="protein sequence ID" value="KAG0451670.1"/>
    <property type="molecule type" value="Genomic_DNA"/>
</dbReference>
<proteinExistence type="predicted"/>
<sequence>MVGMKVAEILKDRLSWYRDCRCLNMATVCERSLTPATGGPPGPQLRTLSGLRCFLVVYLIRPCEEVAQ</sequence>
<dbReference type="EMBL" id="JADCNM010000048">
    <property type="protein sequence ID" value="KAG0451764.1"/>
    <property type="molecule type" value="Genomic_DNA"/>
</dbReference>
<accession>A0A835U6T7</accession>
<dbReference type="OrthoDB" id="1738722at2759"/>
<evidence type="ECO:0000313" key="2">
    <source>
        <dbReference type="EMBL" id="KAG0451764.1"/>
    </source>
</evidence>
<dbReference type="AlphaFoldDB" id="A0A835U6T7"/>
<organism evidence="2 4">
    <name type="scientific">Vanilla planifolia</name>
    <name type="common">Vanilla</name>
    <dbReference type="NCBI Taxonomy" id="51239"/>
    <lineage>
        <taxon>Eukaryota</taxon>
        <taxon>Viridiplantae</taxon>
        <taxon>Streptophyta</taxon>
        <taxon>Embryophyta</taxon>
        <taxon>Tracheophyta</taxon>
        <taxon>Spermatophyta</taxon>
        <taxon>Magnoliopsida</taxon>
        <taxon>Liliopsida</taxon>
        <taxon>Asparagales</taxon>
        <taxon>Orchidaceae</taxon>
        <taxon>Vanilloideae</taxon>
        <taxon>Vanilleae</taxon>
        <taxon>Vanilla</taxon>
    </lineage>
</organism>
<evidence type="ECO:0000313" key="4">
    <source>
        <dbReference type="Proteomes" id="UP000639772"/>
    </source>
</evidence>